<dbReference type="Proteomes" id="UP000318231">
    <property type="component" value="Chromosome"/>
</dbReference>
<dbReference type="NCBIfam" id="TIGR04313">
    <property type="entry name" value="aro_clust_Mycop"/>
    <property type="match status" value="2"/>
</dbReference>
<evidence type="ECO:0000313" key="1">
    <source>
        <dbReference type="EMBL" id="QDI64828.1"/>
    </source>
</evidence>
<evidence type="ECO:0000313" key="2">
    <source>
        <dbReference type="Proteomes" id="UP000318231"/>
    </source>
</evidence>
<dbReference type="RefSeq" id="WP_004025567.1">
    <property type="nucleotide sequence ID" value="NZ_CP041200.1"/>
</dbReference>
<dbReference type="AlphaFoldDB" id="A0AAP9D7B1"/>
<accession>A0AAP9D7B1</accession>
<dbReference type="GeneID" id="93848735"/>
<gene>
    <name evidence="1" type="ORF">FJM05_01250</name>
</gene>
<name>A0AAP9D7B1_UREUR</name>
<reference evidence="1 2" key="1">
    <citation type="submission" date="2019-07" db="EMBL/GenBank/DDBJ databases">
        <title>Comparative genomics of three clinical Ureaplasma species: analysis of their core genomes and virulence factors.</title>
        <authorList>
            <person name="Yang T."/>
            <person name="Zhang Y."/>
            <person name="Li X."/>
            <person name="Kong Y."/>
            <person name="Yu H."/>
            <person name="Ruan Z."/>
            <person name="Xie X."/>
            <person name="Zhang J."/>
        </authorList>
    </citation>
    <scope>NUCLEOTIDE SEQUENCE [LARGE SCALE GENOMIC DNA]</scope>
    <source>
        <strain evidence="1 2">132</strain>
    </source>
</reference>
<proteinExistence type="predicted"/>
<protein>
    <submittedName>
        <fullName evidence="1">Uncharacterized protein</fullName>
    </submittedName>
</protein>
<dbReference type="InterPro" id="IPR027593">
    <property type="entry name" value="Aro_clust"/>
</dbReference>
<sequence length="622" mass="74514">MKKQKRKILISSLLSVFLITSLTVGLGTGLSLVSKNQSKITSKIYQETNFFVNDLSKQLFLDVFNQNKAQLNTYIYDQNNVSDQQLLDLKFALTLLNPNRLDISDDDAISIMKNIAKRTIFESLANNWYWFFTNLNALKFVYTPYKPDFYAPYKNEKQDFSGSLILNKVIDINKPLVNYVKVKQKTFDQEVYHSVDVYYLQFGDHLVLRLLKFNKKNHFDVRFDTDLFQFDQKINDLKSIATQMQTNIDQQREKSFEKDVANYKNYYEENLDENQQFDQATYQQGLDRIKQKYNETNNFNFLNVKKSFFQKFSYEMFLELKDQLGFKRYVLRNVNQKEVGARDFIQKEYHQENKINSKPNQQELNHFQKYIDHNLDINIHKISKEAYVTQKIIKNLLLDAFNNDDAQITNYLTQQNNKEYQTKLIKQLIEFSNYFKSQKMAKDSLEYKQKLKDYEQLFSQNWYFILMNLNHFELSFNNWFTLPKQTNPITKEIVEPSKEYLQRLTNLEPYEDYYFINNYLDKKQEGDTSILIGSFKDLYITKNKSIFNIKIDFANNKNRLNLNPLVYFFPKTKNKLSIDLITSIFHQAIFHQSKEYYKLFETDMIDKYEYGIPAQMLLLWKE</sequence>
<organism evidence="1 2">
    <name type="scientific">Ureaplasma urealyticum</name>
    <name type="common">Ureaplasma urealyticum biotype 2</name>
    <dbReference type="NCBI Taxonomy" id="2130"/>
    <lineage>
        <taxon>Bacteria</taxon>
        <taxon>Bacillati</taxon>
        <taxon>Mycoplasmatota</taxon>
        <taxon>Mycoplasmoidales</taxon>
        <taxon>Mycoplasmoidaceae</taxon>
        <taxon>Ureaplasma</taxon>
    </lineage>
</organism>
<dbReference type="EMBL" id="CP041200">
    <property type="protein sequence ID" value="QDI64828.1"/>
    <property type="molecule type" value="Genomic_DNA"/>
</dbReference>